<dbReference type="AlphaFoldDB" id="A0A177DNC7"/>
<evidence type="ECO:0000256" key="1">
    <source>
        <dbReference type="SAM" id="MobiDB-lite"/>
    </source>
</evidence>
<dbReference type="EMBL" id="KV441478">
    <property type="protein sequence ID" value="OAG20720.1"/>
    <property type="molecule type" value="Genomic_DNA"/>
</dbReference>
<feature type="region of interest" description="Disordered" evidence="1">
    <location>
        <begin position="154"/>
        <end position="182"/>
    </location>
</feature>
<dbReference type="KEGG" id="aalt:CC77DRAFT_78571"/>
<accession>A0A177DNC7</accession>
<sequence length="203" mass="22565">MCSIPSWTGSTTPNYTHATRVREANAFLPKVFTIPKLGWEWLGYLAFRPQIRHRHAGFCSPGIWEQVCRYCVVACYSSTIVIWLHSNPTHRFNLCLPTEQRDPTTRPADPLVPASLPQAPRLSEYISPTAAANSRACSADRVKLTAAPTSIVRPLSSQHNSPTRIHLKHTRPPSKRDSHHGSIGCQFLTPRGPCAAYKPLACT</sequence>
<organism evidence="2 3">
    <name type="scientific">Alternaria alternata</name>
    <name type="common">Alternaria rot fungus</name>
    <name type="synonym">Torula alternata</name>
    <dbReference type="NCBI Taxonomy" id="5599"/>
    <lineage>
        <taxon>Eukaryota</taxon>
        <taxon>Fungi</taxon>
        <taxon>Dikarya</taxon>
        <taxon>Ascomycota</taxon>
        <taxon>Pezizomycotina</taxon>
        <taxon>Dothideomycetes</taxon>
        <taxon>Pleosporomycetidae</taxon>
        <taxon>Pleosporales</taxon>
        <taxon>Pleosporineae</taxon>
        <taxon>Pleosporaceae</taxon>
        <taxon>Alternaria</taxon>
        <taxon>Alternaria sect. Alternaria</taxon>
        <taxon>Alternaria alternata complex</taxon>
    </lineage>
</organism>
<gene>
    <name evidence="2" type="ORF">CC77DRAFT_78571</name>
</gene>
<proteinExistence type="predicted"/>
<reference evidence="2 3" key="1">
    <citation type="submission" date="2016-05" db="EMBL/GenBank/DDBJ databases">
        <title>Comparative analysis of secretome profiles of manganese(II)-oxidizing ascomycete fungi.</title>
        <authorList>
            <consortium name="DOE Joint Genome Institute"/>
            <person name="Zeiner C.A."/>
            <person name="Purvine S.O."/>
            <person name="Zink E.M."/>
            <person name="Wu S."/>
            <person name="Pasa-Tolic L."/>
            <person name="Chaput D.L."/>
            <person name="Haridas S."/>
            <person name="Grigoriev I.V."/>
            <person name="Santelli C.M."/>
            <person name="Hansel C.M."/>
        </authorList>
    </citation>
    <scope>NUCLEOTIDE SEQUENCE [LARGE SCALE GENOMIC DNA]</scope>
    <source>
        <strain evidence="2 3">SRC1lrK2f</strain>
    </source>
</reference>
<evidence type="ECO:0000313" key="2">
    <source>
        <dbReference type="EMBL" id="OAG20720.1"/>
    </source>
</evidence>
<evidence type="ECO:0000313" key="3">
    <source>
        <dbReference type="Proteomes" id="UP000077248"/>
    </source>
</evidence>
<dbReference type="RefSeq" id="XP_018386141.1">
    <property type="nucleotide sequence ID" value="XM_018533167.1"/>
</dbReference>
<name>A0A177DNC7_ALTAL</name>
<protein>
    <submittedName>
        <fullName evidence="2">Uncharacterized protein</fullName>
    </submittedName>
</protein>
<keyword evidence="3" id="KW-1185">Reference proteome</keyword>
<dbReference type="GeneID" id="29118761"/>
<dbReference type="VEuPathDB" id="FungiDB:CC77DRAFT_78571"/>
<dbReference type="Proteomes" id="UP000077248">
    <property type="component" value="Unassembled WGS sequence"/>
</dbReference>